<evidence type="ECO:0000313" key="6">
    <source>
        <dbReference type="EMBL" id="KAK2093947.1"/>
    </source>
</evidence>
<sequence>MGKQKPVPPSSQRSLPSQARPSPALPLGGLGGVISPSFLSDEHFAVALYDYAAVNDQDLQMLKGEKLQVLKGTGDWWLAKSLITGREGYVPSNFVARVESLEVER</sequence>
<comment type="caution">
    <text evidence="6">The sequence shown here is derived from an EMBL/GenBank/DDBJ whole genome shotgun (WGS) entry which is preliminary data.</text>
</comment>
<protein>
    <recommendedName>
        <fullName evidence="5">SH3 domain-containing protein</fullName>
    </recommendedName>
</protein>
<evidence type="ECO:0000256" key="4">
    <source>
        <dbReference type="SAM" id="MobiDB-lite"/>
    </source>
</evidence>
<evidence type="ECO:0000259" key="5">
    <source>
        <dbReference type="PROSITE" id="PS50002"/>
    </source>
</evidence>
<evidence type="ECO:0000256" key="1">
    <source>
        <dbReference type="ARBA" id="ARBA00022443"/>
    </source>
</evidence>
<dbReference type="InterPro" id="IPR001452">
    <property type="entry name" value="SH3_domain"/>
</dbReference>
<dbReference type="PROSITE" id="PS50002">
    <property type="entry name" value="SH3"/>
    <property type="match status" value="1"/>
</dbReference>
<dbReference type="Proteomes" id="UP001266305">
    <property type="component" value="Unassembled WGS sequence"/>
</dbReference>
<proteinExistence type="predicted"/>
<dbReference type="PRINTS" id="PR00452">
    <property type="entry name" value="SH3DOMAIN"/>
</dbReference>
<gene>
    <name evidence="6" type="ORF">P7K49_027685</name>
</gene>
<dbReference type="PANTHER" id="PTHR46037">
    <property type="entry name" value="PROTEIN ENHANCER OF SEVENLESS 2B"/>
    <property type="match status" value="1"/>
</dbReference>
<organism evidence="6 7">
    <name type="scientific">Saguinus oedipus</name>
    <name type="common">Cotton-top tamarin</name>
    <name type="synonym">Oedipomidas oedipus</name>
    <dbReference type="NCBI Taxonomy" id="9490"/>
    <lineage>
        <taxon>Eukaryota</taxon>
        <taxon>Metazoa</taxon>
        <taxon>Chordata</taxon>
        <taxon>Craniata</taxon>
        <taxon>Vertebrata</taxon>
        <taxon>Euteleostomi</taxon>
        <taxon>Mammalia</taxon>
        <taxon>Eutheria</taxon>
        <taxon>Euarchontoglires</taxon>
        <taxon>Primates</taxon>
        <taxon>Haplorrhini</taxon>
        <taxon>Platyrrhini</taxon>
        <taxon>Cebidae</taxon>
        <taxon>Callitrichinae</taxon>
        <taxon>Saguinus</taxon>
    </lineage>
</organism>
<feature type="region of interest" description="Disordered" evidence="4">
    <location>
        <begin position="1"/>
        <end position="23"/>
    </location>
</feature>
<dbReference type="Pfam" id="PF00018">
    <property type="entry name" value="SH3_1"/>
    <property type="match status" value="1"/>
</dbReference>
<dbReference type="InterPro" id="IPR036028">
    <property type="entry name" value="SH3-like_dom_sf"/>
</dbReference>
<keyword evidence="2" id="KW-0727">SH2 domain</keyword>
<evidence type="ECO:0000256" key="2">
    <source>
        <dbReference type="ARBA" id="ARBA00022999"/>
    </source>
</evidence>
<name>A0ABQ9UA48_SAGOE</name>
<keyword evidence="1 3" id="KW-0728">SH3 domain</keyword>
<dbReference type="Gene3D" id="2.30.30.40">
    <property type="entry name" value="SH3 Domains"/>
    <property type="match status" value="1"/>
</dbReference>
<evidence type="ECO:0000313" key="7">
    <source>
        <dbReference type="Proteomes" id="UP001266305"/>
    </source>
</evidence>
<feature type="compositionally biased region" description="Polar residues" evidence="4">
    <location>
        <begin position="10"/>
        <end position="20"/>
    </location>
</feature>
<keyword evidence="7" id="KW-1185">Reference proteome</keyword>
<dbReference type="SMART" id="SM00326">
    <property type="entry name" value="SH3"/>
    <property type="match status" value="1"/>
</dbReference>
<feature type="domain" description="SH3" evidence="5">
    <location>
        <begin position="40"/>
        <end position="100"/>
    </location>
</feature>
<dbReference type="EMBL" id="JASSZA010000014">
    <property type="protein sequence ID" value="KAK2093947.1"/>
    <property type="molecule type" value="Genomic_DNA"/>
</dbReference>
<accession>A0ABQ9UA48</accession>
<dbReference type="SUPFAM" id="SSF50044">
    <property type="entry name" value="SH3-domain"/>
    <property type="match status" value="1"/>
</dbReference>
<reference evidence="6 7" key="1">
    <citation type="submission" date="2023-05" db="EMBL/GenBank/DDBJ databases">
        <title>B98-5 Cell Line De Novo Hybrid Assembly: An Optical Mapping Approach.</title>
        <authorList>
            <person name="Kananen K."/>
            <person name="Auerbach J.A."/>
            <person name="Kautto E."/>
            <person name="Blachly J.S."/>
        </authorList>
    </citation>
    <scope>NUCLEOTIDE SEQUENCE [LARGE SCALE GENOMIC DNA]</scope>
    <source>
        <strain evidence="6">B95-8</strain>
        <tissue evidence="6">Cell line</tissue>
    </source>
</reference>
<dbReference type="InterPro" id="IPR043539">
    <property type="entry name" value="Grb2-like"/>
</dbReference>
<evidence type="ECO:0000256" key="3">
    <source>
        <dbReference type="PROSITE-ProRule" id="PRU00192"/>
    </source>
</evidence>